<dbReference type="RefSeq" id="WP_219801289.1">
    <property type="nucleotide sequence ID" value="NZ_CP080096.1"/>
</dbReference>
<dbReference type="EMBL" id="CP080096">
    <property type="protein sequence ID" value="QYD71860.1"/>
    <property type="molecule type" value="Genomic_DNA"/>
</dbReference>
<dbReference type="Proteomes" id="UP000826462">
    <property type="component" value="Chromosome 2"/>
</dbReference>
<reference evidence="1 2" key="1">
    <citation type="submission" date="2021-07" db="EMBL/GenBank/DDBJ databases">
        <title>Paraburkholderia edwinii protects Aspergillus sp. from phenazines by acting as a toxin sponge.</title>
        <authorList>
            <person name="Dahlstrom K.M."/>
            <person name="Newman D.K."/>
        </authorList>
    </citation>
    <scope>NUCLEOTIDE SEQUENCE [LARGE SCALE GENOMIC DNA]</scope>
    <source>
        <strain evidence="1 2">Pe01</strain>
    </source>
</reference>
<protein>
    <submittedName>
        <fullName evidence="1">Uncharacterized protein</fullName>
    </submittedName>
</protein>
<evidence type="ECO:0000313" key="1">
    <source>
        <dbReference type="EMBL" id="QYD71860.1"/>
    </source>
</evidence>
<gene>
    <name evidence="1" type="ORF">KZJ38_33385</name>
</gene>
<sequence length="199" mass="21878">MPTTQSVPPHISEEVSQMISRPKTPVDFVRNLKFIFDHDLLLNDDFFSEANLKDVFNLDDAEVFIDSTDTERKISIIQNPPESVFPRIKASDFFGGSAPGAGMVGGKTVSQSGSVKAVINFGMVEVGPDFDTAWKIFAEKFVRLPPEPYRHGGPPEATAPHGNETWRYTLAGDQIEKTLTVGFGPSGTLSNVLIQIEKH</sequence>
<accession>A0ABX8UYB7</accession>
<proteinExistence type="predicted"/>
<organism evidence="1 2">
    <name type="scientific">Paraburkholderia edwinii</name>
    <dbReference type="NCBI Taxonomy" id="2861782"/>
    <lineage>
        <taxon>Bacteria</taxon>
        <taxon>Pseudomonadati</taxon>
        <taxon>Pseudomonadota</taxon>
        <taxon>Betaproteobacteria</taxon>
        <taxon>Burkholderiales</taxon>
        <taxon>Burkholderiaceae</taxon>
        <taxon>Paraburkholderia</taxon>
    </lineage>
</organism>
<evidence type="ECO:0000313" key="2">
    <source>
        <dbReference type="Proteomes" id="UP000826462"/>
    </source>
</evidence>
<keyword evidence="2" id="KW-1185">Reference proteome</keyword>
<name>A0ABX8UYB7_9BURK</name>